<comment type="caution">
    <text evidence="1">The sequence shown here is derived from an EMBL/GenBank/DDBJ whole genome shotgun (WGS) entry which is preliminary data.</text>
</comment>
<protein>
    <submittedName>
        <fullName evidence="1">Uncharacterized protein</fullName>
    </submittedName>
</protein>
<dbReference type="EMBL" id="JAHHUM010000758">
    <property type="protein sequence ID" value="KAK5617265.1"/>
    <property type="molecule type" value="Genomic_DNA"/>
</dbReference>
<evidence type="ECO:0000313" key="2">
    <source>
        <dbReference type="Proteomes" id="UP001311232"/>
    </source>
</evidence>
<dbReference type="Proteomes" id="UP001311232">
    <property type="component" value="Unassembled WGS sequence"/>
</dbReference>
<keyword evidence="2" id="KW-1185">Reference proteome</keyword>
<gene>
    <name evidence="1" type="ORF">CRENBAI_009073</name>
</gene>
<accession>A0AAV9S7H8</accession>
<reference evidence="1 2" key="1">
    <citation type="submission" date="2021-06" db="EMBL/GenBank/DDBJ databases">
        <authorList>
            <person name="Palmer J.M."/>
        </authorList>
    </citation>
    <scope>NUCLEOTIDE SEQUENCE [LARGE SCALE GENOMIC DNA]</scope>
    <source>
        <strain evidence="1 2">MEX-2019</strain>
        <tissue evidence="1">Muscle</tissue>
    </source>
</reference>
<sequence length="119" mass="13269">MPSDDEHEFKATWSYIWTSEYYLGPTAEGQAVTRGLTSSFECDAAVCDTGAHLPPATAHIAHIDVRLCGPESVCAFLTALLARSHERFTPCDPHRAFLGMNQDDMKNKSETKEMYTLKQ</sequence>
<organism evidence="1 2">
    <name type="scientific">Crenichthys baileyi</name>
    <name type="common">White River springfish</name>
    <dbReference type="NCBI Taxonomy" id="28760"/>
    <lineage>
        <taxon>Eukaryota</taxon>
        <taxon>Metazoa</taxon>
        <taxon>Chordata</taxon>
        <taxon>Craniata</taxon>
        <taxon>Vertebrata</taxon>
        <taxon>Euteleostomi</taxon>
        <taxon>Actinopterygii</taxon>
        <taxon>Neopterygii</taxon>
        <taxon>Teleostei</taxon>
        <taxon>Neoteleostei</taxon>
        <taxon>Acanthomorphata</taxon>
        <taxon>Ovalentaria</taxon>
        <taxon>Atherinomorphae</taxon>
        <taxon>Cyprinodontiformes</taxon>
        <taxon>Goodeidae</taxon>
        <taxon>Crenichthys</taxon>
    </lineage>
</organism>
<dbReference type="AlphaFoldDB" id="A0AAV9S7H8"/>
<name>A0AAV9S7H8_9TELE</name>
<evidence type="ECO:0000313" key="1">
    <source>
        <dbReference type="EMBL" id="KAK5617265.1"/>
    </source>
</evidence>
<proteinExistence type="predicted"/>